<evidence type="ECO:0000256" key="1">
    <source>
        <dbReference type="ARBA" id="ARBA00004141"/>
    </source>
</evidence>
<dbReference type="Proteomes" id="UP000054266">
    <property type="component" value="Unassembled WGS sequence"/>
</dbReference>
<feature type="transmembrane region" description="Helical" evidence="6">
    <location>
        <begin position="101"/>
        <end position="124"/>
    </location>
</feature>
<evidence type="ECO:0000256" key="5">
    <source>
        <dbReference type="SAM" id="MobiDB-lite"/>
    </source>
</evidence>
<sequence length="203" mass="23150">MHRRLTGVLWRHSDDVTGAMVEAVDLSCPPGDNVDPQTAAVIERARGVMKKPGYKDFVWVHIPSNNILWAMWAMQHLPRVDDVDLVAIINEALEEEEQSKVLMWFTIITVVFTPLNFVAAWMAIPTRDYPHDGDNIIFMEIVSVPGVILWSRFQLGRELFEWSWKRGTKPDESVQSEKNTKAKDPPKHRTPLSPPRLKGDGLV</sequence>
<feature type="compositionally biased region" description="Basic and acidic residues" evidence="5">
    <location>
        <begin position="178"/>
        <end position="187"/>
    </location>
</feature>
<accession>A0A0D2G1X9</accession>
<evidence type="ECO:0000256" key="4">
    <source>
        <dbReference type="ARBA" id="ARBA00023136"/>
    </source>
</evidence>
<feature type="transmembrane region" description="Helical" evidence="6">
    <location>
        <begin position="136"/>
        <end position="155"/>
    </location>
</feature>
<proteinExistence type="predicted"/>
<evidence type="ECO:0000256" key="3">
    <source>
        <dbReference type="ARBA" id="ARBA00022989"/>
    </source>
</evidence>
<keyword evidence="3 6" id="KW-1133">Transmembrane helix</keyword>
<evidence type="ECO:0000313" key="7">
    <source>
        <dbReference type="EMBL" id="KIW72805.1"/>
    </source>
</evidence>
<evidence type="ECO:0000256" key="6">
    <source>
        <dbReference type="SAM" id="Phobius"/>
    </source>
</evidence>
<keyword evidence="2 6" id="KW-0812">Transmembrane</keyword>
<reference evidence="7 8" key="1">
    <citation type="submission" date="2015-01" db="EMBL/GenBank/DDBJ databases">
        <title>The Genome Sequence of Capronia semiimmersa CBS27337.</title>
        <authorList>
            <consortium name="The Broad Institute Genomics Platform"/>
            <person name="Cuomo C."/>
            <person name="de Hoog S."/>
            <person name="Gorbushina A."/>
            <person name="Stielow B."/>
            <person name="Teixiera M."/>
            <person name="Abouelleil A."/>
            <person name="Chapman S.B."/>
            <person name="Priest M."/>
            <person name="Young S.K."/>
            <person name="Wortman J."/>
            <person name="Nusbaum C."/>
            <person name="Birren B."/>
        </authorList>
    </citation>
    <scope>NUCLEOTIDE SEQUENCE [LARGE SCALE GENOMIC DNA]</scope>
    <source>
        <strain evidence="7 8">CBS 27337</strain>
    </source>
</reference>
<dbReference type="HOGENOM" id="CLU_1348761_0_0_1"/>
<feature type="region of interest" description="Disordered" evidence="5">
    <location>
        <begin position="168"/>
        <end position="203"/>
    </location>
</feature>
<keyword evidence="8" id="KW-1185">Reference proteome</keyword>
<dbReference type="InterPro" id="IPR045863">
    <property type="entry name" value="CorA_TM1_TM2"/>
</dbReference>
<dbReference type="EMBL" id="KN846956">
    <property type="protein sequence ID" value="KIW72805.1"/>
    <property type="molecule type" value="Genomic_DNA"/>
</dbReference>
<name>A0A0D2G1X9_9EURO</name>
<gene>
    <name evidence="7" type="ORF">PV04_00977</name>
</gene>
<dbReference type="GO" id="GO:0016020">
    <property type="term" value="C:membrane"/>
    <property type="evidence" value="ECO:0007669"/>
    <property type="project" value="UniProtKB-SubCell"/>
</dbReference>
<dbReference type="Gene3D" id="1.20.58.340">
    <property type="entry name" value="Magnesium transport protein CorA, transmembrane region"/>
    <property type="match status" value="1"/>
</dbReference>
<organism evidence="7 8">
    <name type="scientific">Phialophora macrospora</name>
    <dbReference type="NCBI Taxonomy" id="1851006"/>
    <lineage>
        <taxon>Eukaryota</taxon>
        <taxon>Fungi</taxon>
        <taxon>Dikarya</taxon>
        <taxon>Ascomycota</taxon>
        <taxon>Pezizomycotina</taxon>
        <taxon>Eurotiomycetes</taxon>
        <taxon>Chaetothyriomycetidae</taxon>
        <taxon>Chaetothyriales</taxon>
        <taxon>Herpotrichiellaceae</taxon>
        <taxon>Phialophora</taxon>
    </lineage>
</organism>
<comment type="subcellular location">
    <subcellularLocation>
        <location evidence="1">Membrane</location>
        <topology evidence="1">Multi-pass membrane protein</topology>
    </subcellularLocation>
</comment>
<keyword evidence="4 6" id="KW-0472">Membrane</keyword>
<evidence type="ECO:0000256" key="2">
    <source>
        <dbReference type="ARBA" id="ARBA00022692"/>
    </source>
</evidence>
<protein>
    <submittedName>
        <fullName evidence="7">Uncharacterized protein</fullName>
    </submittedName>
</protein>
<evidence type="ECO:0000313" key="8">
    <source>
        <dbReference type="Proteomes" id="UP000054266"/>
    </source>
</evidence>
<dbReference type="SUPFAM" id="SSF144083">
    <property type="entry name" value="Magnesium transport protein CorA, transmembrane region"/>
    <property type="match status" value="1"/>
</dbReference>
<dbReference type="AlphaFoldDB" id="A0A0D2G1X9"/>